<dbReference type="Proteomes" id="UP000800097">
    <property type="component" value="Unassembled WGS sequence"/>
</dbReference>
<reference evidence="3" key="1">
    <citation type="journal article" date="2020" name="Stud. Mycol.">
        <title>101 Dothideomycetes genomes: a test case for predicting lifestyles and emergence of pathogens.</title>
        <authorList>
            <person name="Haridas S."/>
            <person name="Albert R."/>
            <person name="Binder M."/>
            <person name="Bloem J."/>
            <person name="Labutti K."/>
            <person name="Salamov A."/>
            <person name="Andreopoulos B."/>
            <person name="Baker S."/>
            <person name="Barry K."/>
            <person name="Bills G."/>
            <person name="Bluhm B."/>
            <person name="Cannon C."/>
            <person name="Castanera R."/>
            <person name="Culley D."/>
            <person name="Daum C."/>
            <person name="Ezra D."/>
            <person name="Gonzalez J."/>
            <person name="Henrissat B."/>
            <person name="Kuo A."/>
            <person name="Liang C."/>
            <person name="Lipzen A."/>
            <person name="Lutzoni F."/>
            <person name="Magnuson J."/>
            <person name="Mondo S."/>
            <person name="Nolan M."/>
            <person name="Ohm R."/>
            <person name="Pangilinan J."/>
            <person name="Park H.-J."/>
            <person name="Ramirez L."/>
            <person name="Alfaro M."/>
            <person name="Sun H."/>
            <person name="Tritt A."/>
            <person name="Yoshinaga Y."/>
            <person name="Zwiers L.-H."/>
            <person name="Turgeon B."/>
            <person name="Goodwin S."/>
            <person name="Spatafora J."/>
            <person name="Crous P."/>
            <person name="Grigoriev I."/>
        </authorList>
    </citation>
    <scope>NUCLEOTIDE SEQUENCE</scope>
    <source>
        <strain evidence="3">CBS 379.55</strain>
    </source>
</reference>
<gene>
    <name evidence="3" type="ORF">EI97DRAFT_444418</name>
</gene>
<evidence type="ECO:0000259" key="2">
    <source>
        <dbReference type="Pfam" id="PF20253"/>
    </source>
</evidence>
<keyword evidence="4" id="KW-1185">Reference proteome</keyword>
<dbReference type="OrthoDB" id="3640263at2759"/>
<dbReference type="PANTHER" id="PTHR38795:SF1">
    <property type="entry name" value="DUF6604 DOMAIN-CONTAINING PROTEIN"/>
    <property type="match status" value="1"/>
</dbReference>
<feature type="domain" description="DUF6604" evidence="2">
    <location>
        <begin position="319"/>
        <end position="450"/>
    </location>
</feature>
<feature type="compositionally biased region" description="Polar residues" evidence="1">
    <location>
        <begin position="956"/>
        <end position="966"/>
    </location>
</feature>
<evidence type="ECO:0000256" key="1">
    <source>
        <dbReference type="SAM" id="MobiDB-lite"/>
    </source>
</evidence>
<dbReference type="AlphaFoldDB" id="A0A6A6JDR8"/>
<evidence type="ECO:0000313" key="3">
    <source>
        <dbReference type="EMBL" id="KAF2274138.1"/>
    </source>
</evidence>
<feature type="compositionally biased region" description="Low complexity" evidence="1">
    <location>
        <begin position="359"/>
        <end position="377"/>
    </location>
</feature>
<organism evidence="3 4">
    <name type="scientific">Westerdykella ornata</name>
    <dbReference type="NCBI Taxonomy" id="318751"/>
    <lineage>
        <taxon>Eukaryota</taxon>
        <taxon>Fungi</taxon>
        <taxon>Dikarya</taxon>
        <taxon>Ascomycota</taxon>
        <taxon>Pezizomycotina</taxon>
        <taxon>Dothideomycetes</taxon>
        <taxon>Pleosporomycetidae</taxon>
        <taxon>Pleosporales</taxon>
        <taxon>Sporormiaceae</taxon>
        <taxon>Westerdykella</taxon>
    </lineage>
</organism>
<feature type="region of interest" description="Disordered" evidence="1">
    <location>
        <begin position="956"/>
        <end position="976"/>
    </location>
</feature>
<proteinExistence type="predicted"/>
<evidence type="ECO:0000313" key="4">
    <source>
        <dbReference type="Proteomes" id="UP000800097"/>
    </source>
</evidence>
<dbReference type="EMBL" id="ML986505">
    <property type="protein sequence ID" value="KAF2274138.1"/>
    <property type="molecule type" value="Genomic_DNA"/>
</dbReference>
<feature type="region of interest" description="Disordered" evidence="1">
    <location>
        <begin position="316"/>
        <end position="338"/>
    </location>
</feature>
<dbReference type="PANTHER" id="PTHR38795">
    <property type="entry name" value="DUF6604 DOMAIN-CONTAINING PROTEIN"/>
    <property type="match status" value="1"/>
</dbReference>
<accession>A0A6A6JDR8</accession>
<dbReference type="RefSeq" id="XP_033651677.1">
    <property type="nucleotide sequence ID" value="XM_033799901.1"/>
</dbReference>
<feature type="region of interest" description="Disordered" evidence="1">
    <location>
        <begin position="357"/>
        <end position="384"/>
    </location>
</feature>
<dbReference type="Pfam" id="PF20253">
    <property type="entry name" value="DUF6604"/>
    <property type="match status" value="1"/>
</dbReference>
<name>A0A6A6JDR8_WESOR</name>
<sequence>MCNLIQKEGLCMLEAPACAATRPTRRTADAVAGARFPMACEQLENGPNEWIQLFRRKWNVIFTSQSCPLSLRSEQHLPPTVHASVLFDNPGNEASGVTTYAQEVLSVLCYGGAIQGVYGSSEQSGGSLCEEAAVNATERSLEFHRHTATPTSRKSLPICLQHWPPPNARSYSYLGLPQISSSTSYDTHLLLSKVENTLSSDNPFPWARLANMALSPLLYDTYRRYKAGTKKIVQWLASTARETGTVDDIFLRVGKGPTGKSRSKEDPQVPVHTLSPKALLRLADAVVTKGITIPHPILAILQDVIDSRKEFLERLKSGRREKDAKGNAPVPEDKDTEQSRLSNLFEYLNVEELLDSDADSPQSSQPVSSQPVSSKPLKVPPRPSVTYEMEKSEDDTVFAIFCYFKDVTDVRLFIRRTWILFKQGQLTLETAALTMSSGIGLIKRLYDDFVKRYPRFETHVEIWAYLTDGYFNPDKTNASPAFIAYAADGQELSYMTVSCEPVITLIHMFVLQKQDITDYDLTPDEILLVNCLLQMKDLALSGDDTYRARDPVQKAMRSILMENKTPSWAVFAIQVFWDTQRELAKNFKDVLINARNTASWVRESMEELIAWEEDGGHGTRNATRRSELLRFASLVKSKQEIFDSRIGQLSKNGAVPEDMFAHHPMLSGITTQELIALHQVVAFEQIPIHGVIMGSAHLYNAVAQAGLLPRGVVWKDMDWVIQNQGEAHMYVGRRPRLEKEKDFTIHYGLVMGFSLTQLLKSKDTRDPTWLLPRDDGYMKPRLPNRKLKYPSIFLKVSTTARDDGKGSTYSSATLVDTVLLDRIVQEHIEDTVKNNHTKKTKICRTSTLSPVAMLTLLRDTLQKDEFPLRFNTPELYMGCVKMLRRIRQLVVTKAPHDYREDTCVRGEGIEMCVFGLATELDGRPLIDEPQLPEAARILREFIEEEGEEVCQKTIARTPQRTGNTKASTEKEASFESPATDYISPPVRKLFFDSFGLNDIHELQLFLRDKSWV</sequence>
<dbReference type="InterPro" id="IPR046539">
    <property type="entry name" value="DUF6604"/>
</dbReference>
<dbReference type="GeneID" id="54553076"/>
<protein>
    <recommendedName>
        <fullName evidence="2">DUF6604 domain-containing protein</fullName>
    </recommendedName>
</protein>